<dbReference type="EMBL" id="SCLC01000235">
    <property type="protein sequence ID" value="MBF4436604.1"/>
    <property type="molecule type" value="Genomic_DNA"/>
</dbReference>
<protein>
    <submittedName>
        <fullName evidence="2">Prepilin-type N-terminal cleavage/methylation domain-containing protein</fullName>
    </submittedName>
</protein>
<sequence>MQQHLAARRGFTLIELVVVIVLLGIVAVYAASRYTGISSFSSVTTQSEVLA</sequence>
<dbReference type="SUPFAM" id="SSF54523">
    <property type="entry name" value="Pili subunits"/>
    <property type="match status" value="1"/>
</dbReference>
<gene>
    <name evidence="2" type="ORF">ERJ77_19315</name>
</gene>
<keyword evidence="1" id="KW-1133">Transmembrane helix</keyword>
<feature type="transmembrane region" description="Helical" evidence="1">
    <location>
        <begin position="12"/>
        <end position="32"/>
    </location>
</feature>
<dbReference type="InterPro" id="IPR045584">
    <property type="entry name" value="Pilin-like"/>
</dbReference>
<dbReference type="Pfam" id="PF07963">
    <property type="entry name" value="N_methyl"/>
    <property type="match status" value="1"/>
</dbReference>
<reference evidence="2" key="1">
    <citation type="journal article" date="2021" name="PeerJ">
        <title>Analysis of 44 Vibrio anguillarum genomes reveals high genetic diversity.</title>
        <authorList>
            <person name="Hansen M.J."/>
            <person name="Dalsgaard I."/>
        </authorList>
    </citation>
    <scope>NUCLEOTIDE SEQUENCE</scope>
    <source>
        <strain evidence="2">850617-1/1</strain>
    </source>
</reference>
<evidence type="ECO:0000256" key="1">
    <source>
        <dbReference type="SAM" id="Phobius"/>
    </source>
</evidence>
<feature type="non-terminal residue" evidence="2">
    <location>
        <position position="51"/>
    </location>
</feature>
<dbReference type="AlphaFoldDB" id="A0AAW4BIF3"/>
<evidence type="ECO:0000313" key="2">
    <source>
        <dbReference type="EMBL" id="MBF4436604.1"/>
    </source>
</evidence>
<comment type="caution">
    <text evidence="2">The sequence shown here is derived from an EMBL/GenBank/DDBJ whole genome shotgun (WGS) entry which is preliminary data.</text>
</comment>
<keyword evidence="1" id="KW-0472">Membrane</keyword>
<accession>A0AAW4BIF3</accession>
<dbReference type="NCBIfam" id="TIGR02532">
    <property type="entry name" value="IV_pilin_GFxxxE"/>
    <property type="match status" value="1"/>
</dbReference>
<dbReference type="Proteomes" id="UP000786185">
    <property type="component" value="Unassembled WGS sequence"/>
</dbReference>
<keyword evidence="1" id="KW-0812">Transmembrane</keyword>
<dbReference type="Gene3D" id="3.30.700.10">
    <property type="entry name" value="Glycoprotein, Type 4 Pilin"/>
    <property type="match status" value="1"/>
</dbReference>
<proteinExistence type="predicted"/>
<evidence type="ECO:0000313" key="3">
    <source>
        <dbReference type="Proteomes" id="UP000786185"/>
    </source>
</evidence>
<organism evidence="2 3">
    <name type="scientific">Vibrio anguillarum</name>
    <name type="common">Listonella anguillarum</name>
    <dbReference type="NCBI Taxonomy" id="55601"/>
    <lineage>
        <taxon>Bacteria</taxon>
        <taxon>Pseudomonadati</taxon>
        <taxon>Pseudomonadota</taxon>
        <taxon>Gammaproteobacteria</taxon>
        <taxon>Vibrionales</taxon>
        <taxon>Vibrionaceae</taxon>
        <taxon>Vibrio</taxon>
    </lineage>
</organism>
<dbReference type="InterPro" id="IPR012902">
    <property type="entry name" value="N_methyl_site"/>
</dbReference>
<name>A0AAW4BIF3_VIBAN</name>